<gene>
    <name evidence="1" type="ORF">SAMN04489747_2597</name>
</gene>
<accession>A0A1G7AF83</accession>
<dbReference type="EMBL" id="LT629688">
    <property type="protein sequence ID" value="SDE13469.1"/>
    <property type="molecule type" value="Genomic_DNA"/>
</dbReference>
<keyword evidence="2" id="KW-1185">Reference proteome</keyword>
<dbReference type="STRING" id="675864.SAMN04489747_2597"/>
<dbReference type="InterPro" id="IPR054206">
    <property type="entry name" value="DUF6912"/>
</dbReference>
<sequence length="160" mass="17243">MVFCGVALERLELLAAAGTLEELEGRGPTRSVLASHDVPPEESEEADYVAQNLASLDSLALGSGPRVVVAVDAERSAVTVVEESIGRVRLTPFDWSWVTAVFVDEPAALSAVEEARTAMSGSDVRIGEAHQPEAVTLLLEEHPLLWFLPHELPDVLALHR</sequence>
<dbReference type="Pfam" id="PF21853">
    <property type="entry name" value="DUF6912"/>
    <property type="match status" value="1"/>
</dbReference>
<dbReference type="AlphaFoldDB" id="A0A1G7AF83"/>
<proteinExistence type="predicted"/>
<protein>
    <submittedName>
        <fullName evidence="1">Uncharacterized protein</fullName>
    </submittedName>
</protein>
<reference evidence="1 2" key="1">
    <citation type="submission" date="2016-10" db="EMBL/GenBank/DDBJ databases">
        <authorList>
            <person name="de Groot N.N."/>
        </authorList>
    </citation>
    <scope>NUCLEOTIDE SEQUENCE [LARGE SCALE GENOMIC DNA]</scope>
    <source>
        <strain evidence="1 2">MON 2.2</strain>
    </source>
</reference>
<evidence type="ECO:0000313" key="1">
    <source>
        <dbReference type="EMBL" id="SDE13469.1"/>
    </source>
</evidence>
<name>A0A1G7AF83_9ACTN</name>
<evidence type="ECO:0000313" key="2">
    <source>
        <dbReference type="Proteomes" id="UP000198546"/>
    </source>
</evidence>
<dbReference type="Proteomes" id="UP000198546">
    <property type="component" value="Chromosome i"/>
</dbReference>
<organism evidence="1 2">
    <name type="scientific">Auraticoccus monumenti</name>
    <dbReference type="NCBI Taxonomy" id="675864"/>
    <lineage>
        <taxon>Bacteria</taxon>
        <taxon>Bacillati</taxon>
        <taxon>Actinomycetota</taxon>
        <taxon>Actinomycetes</taxon>
        <taxon>Propionibacteriales</taxon>
        <taxon>Propionibacteriaceae</taxon>
        <taxon>Auraticoccus</taxon>
    </lineage>
</organism>